<accession>A0A517N0Y0</accession>
<evidence type="ECO:0000313" key="5">
    <source>
        <dbReference type="Proteomes" id="UP000319852"/>
    </source>
</evidence>
<gene>
    <name evidence="4" type="ORF">HG15A2_41150</name>
</gene>
<dbReference type="OrthoDB" id="9794178at2"/>
<evidence type="ECO:0000256" key="2">
    <source>
        <dbReference type="ARBA" id="ARBA00023004"/>
    </source>
</evidence>
<keyword evidence="1" id="KW-0479">Metal-binding</keyword>
<dbReference type="AlphaFoldDB" id="A0A517N0Y0"/>
<reference evidence="4 5" key="1">
    <citation type="submission" date="2019-02" db="EMBL/GenBank/DDBJ databases">
        <title>Deep-cultivation of Planctomycetes and their phenomic and genomic characterization uncovers novel biology.</title>
        <authorList>
            <person name="Wiegand S."/>
            <person name="Jogler M."/>
            <person name="Boedeker C."/>
            <person name="Pinto D."/>
            <person name="Vollmers J."/>
            <person name="Rivas-Marin E."/>
            <person name="Kohn T."/>
            <person name="Peeters S.H."/>
            <person name="Heuer A."/>
            <person name="Rast P."/>
            <person name="Oberbeckmann S."/>
            <person name="Bunk B."/>
            <person name="Jeske O."/>
            <person name="Meyerdierks A."/>
            <person name="Storesund J.E."/>
            <person name="Kallscheuer N."/>
            <person name="Luecker S."/>
            <person name="Lage O.M."/>
            <person name="Pohl T."/>
            <person name="Merkel B.J."/>
            <person name="Hornburger P."/>
            <person name="Mueller R.-W."/>
            <person name="Bruemmer F."/>
            <person name="Labrenz M."/>
            <person name="Spormann A.M."/>
            <person name="Op den Camp H."/>
            <person name="Overmann J."/>
            <person name="Amann R."/>
            <person name="Jetten M.S.M."/>
            <person name="Mascher T."/>
            <person name="Medema M.H."/>
            <person name="Devos D.P."/>
            <person name="Kaster A.-K."/>
            <person name="Ovreas L."/>
            <person name="Rohde M."/>
            <person name="Galperin M.Y."/>
            <person name="Jogler C."/>
        </authorList>
    </citation>
    <scope>NUCLEOTIDE SEQUENCE [LARGE SCALE GENOMIC DNA]</scope>
    <source>
        <strain evidence="4 5">HG15A2</strain>
    </source>
</reference>
<evidence type="ECO:0000259" key="3">
    <source>
        <dbReference type="Pfam" id="PF06155"/>
    </source>
</evidence>
<keyword evidence="2" id="KW-0408">Iron</keyword>
<dbReference type="GO" id="GO:0046872">
    <property type="term" value="F:metal ion binding"/>
    <property type="evidence" value="ECO:0007669"/>
    <property type="project" value="UniProtKB-KW"/>
</dbReference>
<name>A0A517N0Y0_9BACT</name>
<dbReference type="InterPro" id="IPR038492">
    <property type="entry name" value="GBBH-like_N_sf"/>
</dbReference>
<sequence>MTLQPTTLTLLDDQHLQIVWSDDVEHVYPLRTLRERCPCASCNEKRKAPPPPSTQLNVLAPEETRPLAIAQMNPMGRYAYSIHFSDGHDTGLFTLDFLRALGEELA</sequence>
<dbReference type="Pfam" id="PF06155">
    <property type="entry name" value="GBBH-like_N"/>
    <property type="match status" value="1"/>
</dbReference>
<keyword evidence="5" id="KW-1185">Reference proteome</keyword>
<evidence type="ECO:0000256" key="1">
    <source>
        <dbReference type="ARBA" id="ARBA00022723"/>
    </source>
</evidence>
<evidence type="ECO:0000313" key="4">
    <source>
        <dbReference type="EMBL" id="QDT00774.1"/>
    </source>
</evidence>
<dbReference type="EMBL" id="CP036263">
    <property type="protein sequence ID" value="QDT00774.1"/>
    <property type="molecule type" value="Genomic_DNA"/>
</dbReference>
<organism evidence="4 5">
    <name type="scientific">Adhaeretor mobilis</name>
    <dbReference type="NCBI Taxonomy" id="1930276"/>
    <lineage>
        <taxon>Bacteria</taxon>
        <taxon>Pseudomonadati</taxon>
        <taxon>Planctomycetota</taxon>
        <taxon>Planctomycetia</taxon>
        <taxon>Pirellulales</taxon>
        <taxon>Lacipirellulaceae</taxon>
        <taxon>Adhaeretor</taxon>
    </lineage>
</organism>
<dbReference type="RefSeq" id="WP_145062487.1">
    <property type="nucleotide sequence ID" value="NZ_CP036263.1"/>
</dbReference>
<feature type="domain" description="Gamma-butyrobetaine hydroxylase-like N-terminal" evidence="3">
    <location>
        <begin position="12"/>
        <end position="99"/>
    </location>
</feature>
<dbReference type="InterPro" id="IPR010376">
    <property type="entry name" value="GBBH-like_N"/>
</dbReference>
<dbReference type="Gene3D" id="3.30.2020.30">
    <property type="match status" value="1"/>
</dbReference>
<dbReference type="KEGG" id="amob:HG15A2_41150"/>
<dbReference type="Proteomes" id="UP000319852">
    <property type="component" value="Chromosome"/>
</dbReference>
<protein>
    <recommendedName>
        <fullName evidence="3">Gamma-butyrobetaine hydroxylase-like N-terminal domain-containing protein</fullName>
    </recommendedName>
</protein>
<proteinExistence type="predicted"/>
<dbReference type="PANTHER" id="PTHR35303">
    <property type="entry name" value="OS02G0197800 PROTEIN"/>
    <property type="match status" value="1"/>
</dbReference>
<dbReference type="PANTHER" id="PTHR35303:SF5">
    <property type="entry name" value="OS02G0197800 PROTEIN"/>
    <property type="match status" value="1"/>
</dbReference>